<organism evidence="7">
    <name type="scientific">freshwater metagenome</name>
    <dbReference type="NCBI Taxonomy" id="449393"/>
    <lineage>
        <taxon>unclassified sequences</taxon>
        <taxon>metagenomes</taxon>
        <taxon>ecological metagenomes</taxon>
    </lineage>
</organism>
<keyword evidence="3 5" id="KW-1133">Transmembrane helix</keyword>
<dbReference type="GO" id="GO:0016020">
    <property type="term" value="C:membrane"/>
    <property type="evidence" value="ECO:0007669"/>
    <property type="project" value="UniProtKB-SubCell"/>
</dbReference>
<reference evidence="7" key="1">
    <citation type="submission" date="2020-05" db="EMBL/GenBank/DDBJ databases">
        <authorList>
            <person name="Chiriac C."/>
            <person name="Salcher M."/>
            <person name="Ghai R."/>
            <person name="Kavagutti S V."/>
        </authorList>
    </citation>
    <scope>NUCLEOTIDE SEQUENCE</scope>
</reference>
<evidence type="ECO:0000256" key="3">
    <source>
        <dbReference type="ARBA" id="ARBA00022989"/>
    </source>
</evidence>
<comment type="subcellular location">
    <subcellularLocation>
        <location evidence="1">Membrane</location>
        <topology evidence="1">Multi-pass membrane protein</topology>
    </subcellularLocation>
</comment>
<evidence type="ECO:0000256" key="5">
    <source>
        <dbReference type="SAM" id="Phobius"/>
    </source>
</evidence>
<protein>
    <submittedName>
        <fullName evidence="7">Unannotated protein</fullName>
    </submittedName>
</protein>
<evidence type="ECO:0000256" key="4">
    <source>
        <dbReference type="ARBA" id="ARBA00023136"/>
    </source>
</evidence>
<evidence type="ECO:0000259" key="6">
    <source>
        <dbReference type="Pfam" id="PF07291"/>
    </source>
</evidence>
<feature type="transmembrane region" description="Helical" evidence="5">
    <location>
        <begin position="70"/>
        <end position="96"/>
    </location>
</feature>
<dbReference type="InterPro" id="IPR009908">
    <property type="entry name" value="Methylamine_util_MauE"/>
</dbReference>
<evidence type="ECO:0000256" key="2">
    <source>
        <dbReference type="ARBA" id="ARBA00022692"/>
    </source>
</evidence>
<keyword evidence="2 5" id="KW-0812">Transmembrane</keyword>
<dbReference type="Pfam" id="PF07291">
    <property type="entry name" value="MauE"/>
    <property type="match status" value="1"/>
</dbReference>
<feature type="domain" description="Methylamine utilisation protein MauE" evidence="6">
    <location>
        <begin position="11"/>
        <end position="142"/>
    </location>
</feature>
<proteinExistence type="predicted"/>
<sequence length="160" mass="17174">MILNLVNKYGKWFGLLARLTLGGVLFAAGWLKIFTPAKSQMAVRAYEVLPISIANFLGIALPWLEVGLGILLILGIAVRTSAIFGGALMVLFIAAISQAWARGLSIDCGCFGGGGTVDPGETKYLSEILRDTGLALLALYLVRYPLTRFALEKLTKPEGE</sequence>
<feature type="transmembrane region" description="Helical" evidence="5">
    <location>
        <begin position="12"/>
        <end position="33"/>
    </location>
</feature>
<accession>A0A6J6GLB8</accession>
<gene>
    <name evidence="7" type="ORF">UFOPK1852_00028</name>
</gene>
<dbReference type="EMBL" id="CAEZUS010000002">
    <property type="protein sequence ID" value="CAB4600609.1"/>
    <property type="molecule type" value="Genomic_DNA"/>
</dbReference>
<evidence type="ECO:0000313" key="7">
    <source>
        <dbReference type="EMBL" id="CAB4600609.1"/>
    </source>
</evidence>
<name>A0A6J6GLB8_9ZZZZ</name>
<dbReference type="AlphaFoldDB" id="A0A6J6GLB8"/>
<evidence type="ECO:0000256" key="1">
    <source>
        <dbReference type="ARBA" id="ARBA00004141"/>
    </source>
</evidence>
<dbReference type="GO" id="GO:0030416">
    <property type="term" value="P:methylamine metabolic process"/>
    <property type="evidence" value="ECO:0007669"/>
    <property type="project" value="InterPro"/>
</dbReference>
<keyword evidence="4 5" id="KW-0472">Membrane</keyword>